<feature type="zinc finger region" description="C3H1-type" evidence="1">
    <location>
        <begin position="51"/>
        <end position="77"/>
    </location>
</feature>
<feature type="zinc finger region" description="C3H1-type" evidence="1">
    <location>
        <begin position="19"/>
        <end position="46"/>
    </location>
</feature>
<keyword evidence="1" id="KW-0862">Zinc</keyword>
<evidence type="ECO:0000256" key="1">
    <source>
        <dbReference type="PROSITE-ProRule" id="PRU00723"/>
    </source>
</evidence>
<feature type="domain" description="C3H1-type" evidence="2">
    <location>
        <begin position="51"/>
        <end position="77"/>
    </location>
</feature>
<dbReference type="AlphaFoldDB" id="A0A0S4JQG8"/>
<gene>
    <name evidence="3" type="ORF">BSAL_37300</name>
</gene>
<dbReference type="OrthoDB" id="240173at2759"/>
<name>A0A0S4JQG8_BODSA</name>
<feature type="domain" description="C3H1-type" evidence="2">
    <location>
        <begin position="19"/>
        <end position="46"/>
    </location>
</feature>
<evidence type="ECO:0000313" key="3">
    <source>
        <dbReference type="EMBL" id="CUG92438.1"/>
    </source>
</evidence>
<dbReference type="Pfam" id="PF14608">
    <property type="entry name" value="zf-CCCH_2"/>
    <property type="match status" value="2"/>
</dbReference>
<dbReference type="EMBL" id="CYKH01002042">
    <property type="protein sequence ID" value="CUG92438.1"/>
    <property type="molecule type" value="Genomic_DNA"/>
</dbReference>
<reference evidence="4" key="1">
    <citation type="submission" date="2015-09" db="EMBL/GenBank/DDBJ databases">
        <authorList>
            <consortium name="Pathogen Informatics"/>
        </authorList>
    </citation>
    <scope>NUCLEOTIDE SEQUENCE [LARGE SCALE GENOMIC DNA]</scope>
    <source>
        <strain evidence="4">Lake Konstanz</strain>
    </source>
</reference>
<dbReference type="SMART" id="SM00356">
    <property type="entry name" value="ZnF_C3H1"/>
    <property type="match status" value="2"/>
</dbReference>
<organism evidence="3 4">
    <name type="scientific">Bodo saltans</name>
    <name type="common">Flagellated protozoan</name>
    <dbReference type="NCBI Taxonomy" id="75058"/>
    <lineage>
        <taxon>Eukaryota</taxon>
        <taxon>Discoba</taxon>
        <taxon>Euglenozoa</taxon>
        <taxon>Kinetoplastea</taxon>
        <taxon>Metakinetoplastina</taxon>
        <taxon>Eubodonida</taxon>
        <taxon>Bodonidae</taxon>
        <taxon>Bodo</taxon>
    </lineage>
</organism>
<proteinExistence type="predicted"/>
<protein>
    <recommendedName>
        <fullName evidence="2">C3H1-type domain-containing protein</fullName>
    </recommendedName>
</protein>
<dbReference type="Proteomes" id="UP000051952">
    <property type="component" value="Unassembled WGS sequence"/>
</dbReference>
<accession>A0A0S4JQG8</accession>
<keyword evidence="1" id="KW-0863">Zinc-finger</keyword>
<evidence type="ECO:0000313" key="4">
    <source>
        <dbReference type="Proteomes" id="UP000051952"/>
    </source>
</evidence>
<sequence length="229" mass="25774">MNVKLTPQQEQLQRAEMLRNKGIICLQYFSGKSCRRSNCPFAHIVDGEVRLLPDAPCVFFQQGSCLRERCKFFHGPKKDFDNMKAAGQTTYRPQDFMPVALAPTDEAPLAFPPQVHAAPMQSMQPLATAMAPMQTAQPYAAPMHYMQPMQTVDQRGPSTFHYNQQLNHSMMNLPQAAPPSAPQFMMMHDAPAPQLVHHQVPYISLAPPQVLSYPQQFLPQVTGSYYIAQ</sequence>
<dbReference type="VEuPathDB" id="TriTrypDB:BSAL_37300"/>
<dbReference type="PROSITE" id="PS50103">
    <property type="entry name" value="ZF_C3H1"/>
    <property type="match status" value="2"/>
</dbReference>
<evidence type="ECO:0000259" key="2">
    <source>
        <dbReference type="PROSITE" id="PS50103"/>
    </source>
</evidence>
<dbReference type="GO" id="GO:0008270">
    <property type="term" value="F:zinc ion binding"/>
    <property type="evidence" value="ECO:0007669"/>
    <property type="project" value="UniProtKB-KW"/>
</dbReference>
<dbReference type="Gene3D" id="3.30.1370.210">
    <property type="match status" value="1"/>
</dbReference>
<dbReference type="InterPro" id="IPR000571">
    <property type="entry name" value="Znf_CCCH"/>
</dbReference>
<keyword evidence="4" id="KW-1185">Reference proteome</keyword>
<keyword evidence="1" id="KW-0479">Metal-binding</keyword>